<name>A0ABX9FYW8_9ENTR</name>
<evidence type="ECO:0000256" key="1">
    <source>
        <dbReference type="SAM" id="Phobius"/>
    </source>
</evidence>
<protein>
    <submittedName>
        <fullName evidence="2">Uncharacterized protein</fullName>
    </submittedName>
</protein>
<dbReference type="EMBL" id="QNRL01000003">
    <property type="protein sequence ID" value="RBP12604.1"/>
    <property type="molecule type" value="Genomic_DNA"/>
</dbReference>
<sequence length="111" mass="13145">MSRGGYQCSIMKLMALGLTEYKAVRLIRFAQDKGVSLQKAYYELYCRIFRVDILLLSIYLFFFASTLISGDHDGTLFLFFFVLLFIGFEFFFRFHKGCWVHFKIYRSLKGL</sequence>
<gene>
    <name evidence="2" type="ORF">DFQ50_103214</name>
</gene>
<feature type="transmembrane region" description="Helical" evidence="1">
    <location>
        <begin position="74"/>
        <end position="92"/>
    </location>
</feature>
<evidence type="ECO:0000313" key="2">
    <source>
        <dbReference type="EMBL" id="RBP12604.1"/>
    </source>
</evidence>
<feature type="transmembrane region" description="Helical" evidence="1">
    <location>
        <begin position="48"/>
        <end position="68"/>
    </location>
</feature>
<comment type="caution">
    <text evidence="2">The sequence shown here is derived from an EMBL/GenBank/DDBJ whole genome shotgun (WGS) entry which is preliminary data.</text>
</comment>
<keyword evidence="1" id="KW-1133">Transmembrane helix</keyword>
<organism evidence="2 3">
    <name type="scientific">Pseudocitrobacter faecalis</name>
    <dbReference type="NCBI Taxonomy" id="1398493"/>
    <lineage>
        <taxon>Bacteria</taxon>
        <taxon>Pseudomonadati</taxon>
        <taxon>Pseudomonadota</taxon>
        <taxon>Gammaproteobacteria</taxon>
        <taxon>Enterobacterales</taxon>
        <taxon>Enterobacteriaceae</taxon>
        <taxon>Pseudocitrobacter</taxon>
    </lineage>
</organism>
<keyword evidence="1" id="KW-0812">Transmembrane</keyword>
<reference evidence="2 3" key="1">
    <citation type="submission" date="2018-06" db="EMBL/GenBank/DDBJ databases">
        <title>Genomic Encyclopedia of Type Strains, Phase IV (KMG-IV): sequencing the most valuable type-strain genomes for metagenomic binning, comparative biology and taxonomic classification.</title>
        <authorList>
            <person name="Goeker M."/>
        </authorList>
    </citation>
    <scope>NUCLEOTIDE SEQUENCE [LARGE SCALE GENOMIC DNA]</scope>
    <source>
        <strain evidence="2 3">DSM 27453</strain>
    </source>
</reference>
<dbReference type="RefSeq" id="WP_113857696.1">
    <property type="nucleotide sequence ID" value="NZ_QNRL01000003.1"/>
</dbReference>
<proteinExistence type="predicted"/>
<keyword evidence="3" id="KW-1185">Reference proteome</keyword>
<dbReference type="Proteomes" id="UP000253201">
    <property type="component" value="Unassembled WGS sequence"/>
</dbReference>
<keyword evidence="1" id="KW-0472">Membrane</keyword>
<evidence type="ECO:0000313" key="3">
    <source>
        <dbReference type="Proteomes" id="UP000253201"/>
    </source>
</evidence>
<accession>A0ABX9FYW8</accession>